<sequence>MAITRLKMYLGRTERKRKALHMLILSGVVRPSHTELRYTTLLSQAEEESNSSQNSALSPAHASDYLHQFLQSLQRRITQLIPLEPTH</sequence>
<gene>
    <name evidence="1" type="ORF">COMA1_60011</name>
</gene>
<evidence type="ECO:0000313" key="1">
    <source>
        <dbReference type="EMBL" id="CUS38667.1"/>
    </source>
</evidence>
<dbReference type="EMBL" id="CZQA01000012">
    <property type="protein sequence ID" value="CUS38667.1"/>
    <property type="molecule type" value="Genomic_DNA"/>
</dbReference>
<keyword evidence="2" id="KW-1185">Reference proteome</keyword>
<reference evidence="1 2" key="1">
    <citation type="submission" date="2015-10" db="EMBL/GenBank/DDBJ databases">
        <authorList>
            <person name="Gilbert D.G."/>
        </authorList>
    </citation>
    <scope>NUCLEOTIDE SEQUENCE [LARGE SCALE GENOMIC DNA]</scope>
    <source>
        <strain evidence="1">COMA1</strain>
    </source>
</reference>
<dbReference type="Proteomes" id="UP000199032">
    <property type="component" value="Unassembled WGS sequence"/>
</dbReference>
<protein>
    <submittedName>
        <fullName evidence="1">Uncharacterized protein</fullName>
    </submittedName>
</protein>
<name>A0A0S4LRT7_9BACT</name>
<proteinExistence type="predicted"/>
<dbReference type="AlphaFoldDB" id="A0A0S4LRT7"/>
<accession>A0A0S4LRT7</accession>
<organism evidence="1 2">
    <name type="scientific">Candidatus Nitrospira nitrosa</name>
    <dbReference type="NCBI Taxonomy" id="1742972"/>
    <lineage>
        <taxon>Bacteria</taxon>
        <taxon>Pseudomonadati</taxon>
        <taxon>Nitrospirota</taxon>
        <taxon>Nitrospiria</taxon>
        <taxon>Nitrospirales</taxon>
        <taxon>Nitrospiraceae</taxon>
        <taxon>Nitrospira</taxon>
    </lineage>
</organism>
<evidence type="ECO:0000313" key="2">
    <source>
        <dbReference type="Proteomes" id="UP000199032"/>
    </source>
</evidence>
<dbReference type="RefSeq" id="WP_090750884.1">
    <property type="nucleotide sequence ID" value="NZ_CZQA01000012.1"/>
</dbReference>